<dbReference type="PROSITE" id="PS00094">
    <property type="entry name" value="C5_MTASE_1"/>
    <property type="match status" value="1"/>
</dbReference>
<dbReference type="InterPro" id="IPR029063">
    <property type="entry name" value="SAM-dependent_MTases_sf"/>
</dbReference>
<evidence type="ECO:0000256" key="2">
    <source>
        <dbReference type="ARBA" id="ARBA00011975"/>
    </source>
</evidence>
<dbReference type="InterPro" id="IPR050390">
    <property type="entry name" value="C5-Methyltransferase"/>
</dbReference>
<dbReference type="InterPro" id="IPR001525">
    <property type="entry name" value="C5_MeTfrase"/>
</dbReference>
<feature type="domain" description="PHD-type" evidence="13">
    <location>
        <begin position="179"/>
        <end position="313"/>
    </location>
</feature>
<dbReference type="Pfam" id="PF00855">
    <property type="entry name" value="PWWP"/>
    <property type="match status" value="1"/>
</dbReference>
<evidence type="ECO:0000256" key="1">
    <source>
        <dbReference type="ARBA" id="ARBA00004123"/>
    </source>
</evidence>
<evidence type="ECO:0000259" key="12">
    <source>
        <dbReference type="PROSITE" id="PS50812"/>
    </source>
</evidence>
<feature type="domain" description="PWWP" evidence="12">
    <location>
        <begin position="30"/>
        <end position="88"/>
    </location>
</feature>
<keyword evidence="4 11" id="KW-0489">Methyltransferase</keyword>
<dbReference type="Pfam" id="PF00145">
    <property type="entry name" value="DNA_methylase"/>
    <property type="match status" value="1"/>
</dbReference>
<dbReference type="GO" id="GO:0032259">
    <property type="term" value="P:methylation"/>
    <property type="evidence" value="ECO:0007669"/>
    <property type="project" value="UniProtKB-KW"/>
</dbReference>
<evidence type="ECO:0000256" key="9">
    <source>
        <dbReference type="ARBA" id="ARBA00022833"/>
    </source>
</evidence>
<name>A0A868D9Z7_BLAGE</name>
<evidence type="ECO:0000256" key="8">
    <source>
        <dbReference type="ARBA" id="ARBA00022771"/>
    </source>
</evidence>
<gene>
    <name evidence="14" type="primary">DNMT3</name>
</gene>
<protein>
    <recommendedName>
        <fullName evidence="2">DNA (cytosine-5-)-methyltransferase</fullName>
        <ecNumber evidence="2">2.1.1.37</ecNumber>
    </recommendedName>
</protein>
<keyword evidence="3" id="KW-0678">Repressor</keyword>
<dbReference type="GO" id="GO:0003886">
    <property type="term" value="F:DNA (cytosine-5-)-methyltransferase activity"/>
    <property type="evidence" value="ECO:0007669"/>
    <property type="project" value="UniProtKB-EC"/>
</dbReference>
<evidence type="ECO:0000256" key="6">
    <source>
        <dbReference type="ARBA" id="ARBA00022691"/>
    </source>
</evidence>
<dbReference type="InterPro" id="IPR040552">
    <property type="entry name" value="DNMT3_ADD_GATA1-like"/>
</dbReference>
<comment type="similarity">
    <text evidence="11">Belongs to the class I-like SAM-binding methyltransferase superfamily. C5-methyltransferase family.</text>
</comment>
<organism evidence="14">
    <name type="scientific">Blattella germanica</name>
    <name type="common">German cockroach</name>
    <name type="synonym">Blatta germanica</name>
    <dbReference type="NCBI Taxonomy" id="6973"/>
    <lineage>
        <taxon>Eukaryota</taxon>
        <taxon>Metazoa</taxon>
        <taxon>Ecdysozoa</taxon>
        <taxon>Arthropoda</taxon>
        <taxon>Hexapoda</taxon>
        <taxon>Insecta</taxon>
        <taxon>Pterygota</taxon>
        <taxon>Neoptera</taxon>
        <taxon>Polyneoptera</taxon>
        <taxon>Dictyoptera</taxon>
        <taxon>Blattodea</taxon>
        <taxon>Blaberoidea</taxon>
        <taxon>Blattellidae</taxon>
        <taxon>Blattella</taxon>
    </lineage>
</organism>
<dbReference type="InterPro" id="IPR049554">
    <property type="entry name" value="DNMT3_ADD_PHD"/>
</dbReference>
<reference evidence="14" key="1">
    <citation type="journal article" date="2020" name="bioRxiv">
        <title>DNA methylation in cockroaches is essential in early embryo development and reduces gene expression noise.</title>
        <authorList>
            <person name="Ventos-Alfonso A."/>
            <person name="Ylla G."/>
            <person name="Montanes J.-C."/>
            <person name="Belles X."/>
        </authorList>
    </citation>
    <scope>NUCLEOTIDE SEQUENCE</scope>
</reference>
<proteinExistence type="evidence at transcript level"/>
<evidence type="ECO:0000313" key="14">
    <source>
        <dbReference type="EMBL" id="QOI91608.1"/>
    </source>
</evidence>
<accession>A0A868D9Z7</accession>
<keyword evidence="8" id="KW-0863">Zinc-finger</keyword>
<dbReference type="PROSITE" id="PS51533">
    <property type="entry name" value="ADD"/>
    <property type="match status" value="1"/>
</dbReference>
<evidence type="ECO:0000256" key="11">
    <source>
        <dbReference type="PROSITE-ProRule" id="PRU01016"/>
    </source>
</evidence>
<dbReference type="InterPro" id="IPR025766">
    <property type="entry name" value="ADD"/>
</dbReference>
<keyword evidence="10" id="KW-0539">Nucleus</keyword>
<dbReference type="EC" id="2.1.1.37" evidence="2"/>
<dbReference type="Pfam" id="PF21255">
    <property type="entry name" value="DNMT3_ADD_GATA1-like"/>
    <property type="match status" value="1"/>
</dbReference>
<evidence type="ECO:0000256" key="3">
    <source>
        <dbReference type="ARBA" id="ARBA00022491"/>
    </source>
</evidence>
<dbReference type="AlphaFoldDB" id="A0A868D9Z7"/>
<evidence type="ECO:0000256" key="10">
    <source>
        <dbReference type="ARBA" id="ARBA00023242"/>
    </source>
</evidence>
<dbReference type="CDD" id="cd11725">
    <property type="entry name" value="ADDz_Dnmt3"/>
    <property type="match status" value="1"/>
</dbReference>
<dbReference type="InterPro" id="IPR000313">
    <property type="entry name" value="PWWP_dom"/>
</dbReference>
<dbReference type="SUPFAM" id="SSF53335">
    <property type="entry name" value="S-adenosyl-L-methionine-dependent methyltransferases"/>
    <property type="match status" value="1"/>
</dbReference>
<dbReference type="InterPro" id="IPR018117">
    <property type="entry name" value="C5_DNA_meth_AS"/>
</dbReference>
<feature type="active site" evidence="11">
    <location>
        <position position="399"/>
    </location>
</feature>
<keyword evidence="6 11" id="KW-0949">S-adenosyl-L-methionine</keyword>
<dbReference type="Pfam" id="PF17980">
    <property type="entry name" value="ADD_DNMT3"/>
    <property type="match status" value="1"/>
</dbReference>
<evidence type="ECO:0000256" key="4">
    <source>
        <dbReference type="ARBA" id="ARBA00022603"/>
    </source>
</evidence>
<sequence>MSPLVPLKRKKGEEKYPSFLYPPRQFEGERGSLVWAKVKCSPWWPGILVNSNDCGQNEAQDNFHWVFWLKDGRVSQVNSTSICDYKEHFKQFYKMSNQEKFVEGILDAIKIVASRSGQDIGHWTNRKLLSWAEGGFVVNKSVCCDSKAIPDIISQDLAKLRAFRKIEPQITVIPSIEDLSRKRMFNIDDSCIGCRECKTMVKEHPLFEGSLCEDCLENLKEGVYAIDEEGVHTHCAVCAKVGTVFVCGNIDCFRVYCLPCIDHLAAPGSRQWVEHEEPWSCFYCKLTTRSGFIIPRTGDPSERISSLFTGGNVPPLPQKKSNCGITVLSLFDGIGTGLVVLKNLGIKVERYYASEVDVKAVEVCKFNHKEVIQIGDVTKLPDNEISKLQVDLLIGGSPCTELSLVNPARKGLFDTTATGFLFFEYYRILTILSKKKTIFWLFENTAAMERTTRNTISRFFDRDPVVIDAVHFSAQRRARLFWGNIPGLGYTNITDANFTLEQCLLPGFNRKAKVKKIRTVTSNPSSLLQGKTKNYPIDVNGSPDRIWITELEMVFGFPIHYTDTGNINLQKRYKLLGKSWSVPAVQHILRPLTSFFINEKS</sequence>
<dbReference type="PANTHER" id="PTHR23068">
    <property type="entry name" value="DNA CYTOSINE-5- -METHYLTRANSFERASE 3-RELATED"/>
    <property type="match status" value="1"/>
</dbReference>
<dbReference type="EMBL" id="MT881790">
    <property type="protein sequence ID" value="QOI91608.1"/>
    <property type="molecule type" value="mRNA"/>
</dbReference>
<dbReference type="Gene3D" id="3.40.50.150">
    <property type="entry name" value="Vaccinia Virus protein VP39"/>
    <property type="match status" value="2"/>
</dbReference>
<dbReference type="SUPFAM" id="SSF63748">
    <property type="entry name" value="Tudor/PWWP/MBT"/>
    <property type="match status" value="1"/>
</dbReference>
<dbReference type="CDD" id="cd05835">
    <property type="entry name" value="PWWP_DNMT3"/>
    <property type="match status" value="1"/>
</dbReference>
<dbReference type="PROSITE" id="PS51679">
    <property type="entry name" value="SAM_MT_C5"/>
    <property type="match status" value="1"/>
</dbReference>
<evidence type="ECO:0000259" key="13">
    <source>
        <dbReference type="PROSITE" id="PS51533"/>
    </source>
</evidence>
<evidence type="ECO:0000256" key="5">
    <source>
        <dbReference type="ARBA" id="ARBA00022679"/>
    </source>
</evidence>
<dbReference type="GO" id="GO:0005634">
    <property type="term" value="C:nucleus"/>
    <property type="evidence" value="ECO:0007669"/>
    <property type="project" value="UniProtKB-SubCell"/>
</dbReference>
<dbReference type="PROSITE" id="PS50812">
    <property type="entry name" value="PWWP"/>
    <property type="match status" value="1"/>
</dbReference>
<dbReference type="PANTHER" id="PTHR23068:SF25">
    <property type="entry name" value="DNA (CYTOSINE-5)-METHYLTRANSFERASE DRM2"/>
    <property type="match status" value="1"/>
</dbReference>
<comment type="subcellular location">
    <subcellularLocation>
        <location evidence="1">Nucleus</location>
    </subcellularLocation>
</comment>
<keyword evidence="7" id="KW-0479">Metal-binding</keyword>
<keyword evidence="5 11" id="KW-0808">Transferase</keyword>
<evidence type="ECO:0000256" key="7">
    <source>
        <dbReference type="ARBA" id="ARBA00022723"/>
    </source>
</evidence>
<dbReference type="GO" id="GO:0008270">
    <property type="term" value="F:zinc ion binding"/>
    <property type="evidence" value="ECO:0007669"/>
    <property type="project" value="UniProtKB-KW"/>
</dbReference>
<keyword evidence="9" id="KW-0862">Zinc</keyword>
<dbReference type="SMART" id="SM00293">
    <property type="entry name" value="PWWP"/>
    <property type="match status" value="1"/>
</dbReference>
<dbReference type="Gene3D" id="2.30.30.140">
    <property type="match status" value="1"/>
</dbReference>